<evidence type="ECO:0000313" key="1">
    <source>
        <dbReference type="EMBL" id="KAI4373519.1"/>
    </source>
</evidence>
<comment type="caution">
    <text evidence="1">The sequence shown here is derived from an EMBL/GenBank/DDBJ whole genome shotgun (WGS) entry which is preliminary data.</text>
</comment>
<gene>
    <name evidence="1" type="ORF">MLD38_011638</name>
</gene>
<accession>A0ACB9R789</accession>
<evidence type="ECO:0000313" key="2">
    <source>
        <dbReference type="Proteomes" id="UP001057402"/>
    </source>
</evidence>
<dbReference type="EMBL" id="CM042883">
    <property type="protein sequence ID" value="KAI4373519.1"/>
    <property type="molecule type" value="Genomic_DNA"/>
</dbReference>
<dbReference type="Proteomes" id="UP001057402">
    <property type="component" value="Chromosome 4"/>
</dbReference>
<protein>
    <submittedName>
        <fullName evidence="1">Uncharacterized protein</fullName>
    </submittedName>
</protein>
<sequence>MSTGFGFYIFCQLIIILSLFISPYLSFSRSLTARDTSCDAAGLTSRCPVSGSDPTWLSTVRVVAGGATEVGREGELKGIDGIRRGGLDWMIKHRRGWELLDRN</sequence>
<proteinExistence type="predicted"/>
<reference evidence="2" key="1">
    <citation type="journal article" date="2023" name="Front. Plant Sci.">
        <title>Chromosomal-level genome assembly of Melastoma candidum provides insights into trichome evolution.</title>
        <authorList>
            <person name="Zhong Y."/>
            <person name="Wu W."/>
            <person name="Sun C."/>
            <person name="Zou P."/>
            <person name="Liu Y."/>
            <person name="Dai S."/>
            <person name="Zhou R."/>
        </authorList>
    </citation>
    <scope>NUCLEOTIDE SEQUENCE [LARGE SCALE GENOMIC DNA]</scope>
</reference>
<organism evidence="1 2">
    <name type="scientific">Melastoma candidum</name>
    <dbReference type="NCBI Taxonomy" id="119954"/>
    <lineage>
        <taxon>Eukaryota</taxon>
        <taxon>Viridiplantae</taxon>
        <taxon>Streptophyta</taxon>
        <taxon>Embryophyta</taxon>
        <taxon>Tracheophyta</taxon>
        <taxon>Spermatophyta</taxon>
        <taxon>Magnoliopsida</taxon>
        <taxon>eudicotyledons</taxon>
        <taxon>Gunneridae</taxon>
        <taxon>Pentapetalae</taxon>
        <taxon>rosids</taxon>
        <taxon>malvids</taxon>
        <taxon>Myrtales</taxon>
        <taxon>Melastomataceae</taxon>
        <taxon>Melastomatoideae</taxon>
        <taxon>Melastomateae</taxon>
        <taxon>Melastoma</taxon>
    </lineage>
</organism>
<keyword evidence="2" id="KW-1185">Reference proteome</keyword>
<name>A0ACB9R789_9MYRT</name>